<evidence type="ECO:0000313" key="6">
    <source>
        <dbReference type="Proteomes" id="UP000472263"/>
    </source>
</evidence>
<evidence type="ECO:0000256" key="4">
    <source>
        <dbReference type="SAM" id="Coils"/>
    </source>
</evidence>
<evidence type="ECO:0000256" key="3">
    <source>
        <dbReference type="ARBA" id="ARBA00023242"/>
    </source>
</evidence>
<reference evidence="5" key="2">
    <citation type="submission" date="2025-08" db="UniProtKB">
        <authorList>
            <consortium name="Ensembl"/>
        </authorList>
    </citation>
    <scope>IDENTIFICATION</scope>
</reference>
<dbReference type="InterPro" id="IPR026060">
    <property type="entry name" value="AMY1"/>
</dbReference>
<dbReference type="GeneTree" id="ENSGT00390000017974"/>
<name>A0A667ZI62_9TELE</name>
<evidence type="ECO:0000256" key="1">
    <source>
        <dbReference type="ARBA" id="ARBA00004123"/>
    </source>
</evidence>
<gene>
    <name evidence="5" type="primary">MYCBP</name>
</gene>
<dbReference type="InParanoid" id="A0A667ZI62"/>
<dbReference type="GO" id="GO:0005634">
    <property type="term" value="C:nucleus"/>
    <property type="evidence" value="ECO:0007669"/>
    <property type="project" value="UniProtKB-SubCell"/>
</dbReference>
<comment type="subcellular location">
    <subcellularLocation>
        <location evidence="1">Nucleus</location>
    </subcellularLocation>
</comment>
<comment type="similarity">
    <text evidence="2">Belongs to the AMY1 family.</text>
</comment>
<dbReference type="Ensembl" id="ENSMMDT00005039190.1">
    <property type="protein sequence ID" value="ENSMMDP00005038388.1"/>
    <property type="gene ID" value="ENSMMDG00005017840.1"/>
</dbReference>
<dbReference type="PANTHER" id="PTHR13168:SF0">
    <property type="entry name" value="C-MYC-BINDING PROTEIN"/>
    <property type="match status" value="1"/>
</dbReference>
<dbReference type="AlphaFoldDB" id="A0A667ZI62"/>
<dbReference type="PRINTS" id="PR02028">
    <property type="entry name" value="CMYCBINDINGP"/>
</dbReference>
<keyword evidence="6" id="KW-1185">Reference proteome</keyword>
<dbReference type="GO" id="GO:0003713">
    <property type="term" value="F:transcription coactivator activity"/>
    <property type="evidence" value="ECO:0007669"/>
    <property type="project" value="InterPro"/>
</dbReference>
<accession>A0A667ZI62</accession>
<keyword evidence="4" id="KW-0175">Coiled coil</keyword>
<dbReference type="Proteomes" id="UP000472263">
    <property type="component" value="Chromosome 16"/>
</dbReference>
<proteinExistence type="inferred from homology"/>
<feature type="coiled-coil region" evidence="4">
    <location>
        <begin position="55"/>
        <end position="89"/>
    </location>
</feature>
<keyword evidence="3" id="KW-0539">Nucleus</keyword>
<evidence type="ECO:0000313" key="5">
    <source>
        <dbReference type="Ensembl" id="ENSMMDP00005038388.1"/>
    </source>
</evidence>
<sequence>MAHYRASESKREQFRRYLEKAGILDSLTCALVALYEEQEKPSNAMEFLKQYLCVTDKMSTDTEALQRELSELTQRCALLVEENKELKTRLQRYEPGPEDGGTAN</sequence>
<reference evidence="5" key="3">
    <citation type="submission" date="2025-09" db="UniProtKB">
        <authorList>
            <consortium name="Ensembl"/>
        </authorList>
    </citation>
    <scope>IDENTIFICATION</scope>
</reference>
<protein>
    <submittedName>
        <fullName evidence="5">MYC binding protein</fullName>
    </submittedName>
</protein>
<dbReference type="OrthoDB" id="524165at2759"/>
<dbReference type="PANTHER" id="PTHR13168">
    <property type="entry name" value="ASSOCIATE OF C-MYC AMY-1"/>
    <property type="match status" value="1"/>
</dbReference>
<dbReference type="Gene3D" id="6.10.250.1060">
    <property type="match status" value="1"/>
</dbReference>
<evidence type="ECO:0000256" key="2">
    <source>
        <dbReference type="ARBA" id="ARBA00009389"/>
    </source>
</evidence>
<reference evidence="5" key="1">
    <citation type="submission" date="2019-06" db="EMBL/GenBank/DDBJ databases">
        <authorList>
            <consortium name="Wellcome Sanger Institute Data Sharing"/>
        </authorList>
    </citation>
    <scope>NUCLEOTIDE SEQUENCE [LARGE SCALE GENOMIC DNA]</scope>
</reference>
<dbReference type="CDD" id="cd21937">
    <property type="entry name" value="ZIP_MycBP-like"/>
    <property type="match status" value="1"/>
</dbReference>
<organism evidence="5 6">
    <name type="scientific">Myripristis murdjan</name>
    <name type="common">pinecone soldierfish</name>
    <dbReference type="NCBI Taxonomy" id="586833"/>
    <lineage>
        <taxon>Eukaryota</taxon>
        <taxon>Metazoa</taxon>
        <taxon>Chordata</taxon>
        <taxon>Craniata</taxon>
        <taxon>Vertebrata</taxon>
        <taxon>Euteleostomi</taxon>
        <taxon>Actinopterygii</taxon>
        <taxon>Neopterygii</taxon>
        <taxon>Teleostei</taxon>
        <taxon>Neoteleostei</taxon>
        <taxon>Acanthomorphata</taxon>
        <taxon>Holocentriformes</taxon>
        <taxon>Holocentridae</taxon>
        <taxon>Myripristis</taxon>
    </lineage>
</organism>